<evidence type="ECO:0000313" key="1">
    <source>
        <dbReference type="EMBL" id="GHI29921.1"/>
    </source>
</evidence>
<gene>
    <name evidence="1" type="ORF">Sdagh_16510</name>
</gene>
<reference evidence="1" key="1">
    <citation type="submission" date="2024-05" db="EMBL/GenBank/DDBJ databases">
        <title>Whole genome shotgun sequence of Streptomyces daghestanicus NBRC 12762.</title>
        <authorList>
            <person name="Komaki H."/>
            <person name="Tamura T."/>
        </authorList>
    </citation>
    <scope>NUCLEOTIDE SEQUENCE</scope>
    <source>
        <strain evidence="1">NBRC 12762</strain>
    </source>
</reference>
<dbReference type="RefSeq" id="WP_189419314.1">
    <property type="nucleotide sequence ID" value="NZ_BMTC01000004.1"/>
</dbReference>
<comment type="caution">
    <text evidence="1">The sequence shown here is derived from an EMBL/GenBank/DDBJ whole genome shotgun (WGS) entry which is preliminary data.</text>
</comment>
<dbReference type="GeneID" id="91549079"/>
<sequence length="50" mass="5123">MNLCARGLRLDAFDDPTAVRGAAVRTPVAGGPDLYRAVLAVAEPGDATPN</sequence>
<protein>
    <submittedName>
        <fullName evidence="1">Uncharacterized protein</fullName>
    </submittedName>
</protein>
<proteinExistence type="predicted"/>
<dbReference type="EMBL" id="BNDX01000007">
    <property type="protein sequence ID" value="GHI29921.1"/>
    <property type="molecule type" value="Genomic_DNA"/>
</dbReference>
<name>A0ABQ3PY01_9ACTN</name>
<keyword evidence="2" id="KW-1185">Reference proteome</keyword>
<accession>A0ABQ3PY01</accession>
<organism evidence="1 2">
    <name type="scientific">Streptomyces daghestanicus</name>
    <dbReference type="NCBI Taxonomy" id="66885"/>
    <lineage>
        <taxon>Bacteria</taxon>
        <taxon>Bacillati</taxon>
        <taxon>Actinomycetota</taxon>
        <taxon>Actinomycetes</taxon>
        <taxon>Kitasatosporales</taxon>
        <taxon>Streptomycetaceae</taxon>
        <taxon>Streptomyces</taxon>
    </lineage>
</organism>
<evidence type="ECO:0000313" key="2">
    <source>
        <dbReference type="Proteomes" id="UP001052655"/>
    </source>
</evidence>
<dbReference type="Proteomes" id="UP001052655">
    <property type="component" value="Unassembled WGS sequence"/>
</dbReference>